<name>A0AAD5IZQ8_ACENE</name>
<keyword evidence="2" id="KW-1185">Reference proteome</keyword>
<protein>
    <submittedName>
        <fullName evidence="1">Uncharacterized protein</fullName>
    </submittedName>
</protein>
<evidence type="ECO:0000313" key="1">
    <source>
        <dbReference type="EMBL" id="KAI9181561.1"/>
    </source>
</evidence>
<accession>A0AAD5IZQ8</accession>
<dbReference type="Proteomes" id="UP001064489">
    <property type="component" value="Chromosome 4"/>
</dbReference>
<comment type="caution">
    <text evidence="1">The sequence shown here is derived from an EMBL/GenBank/DDBJ whole genome shotgun (WGS) entry which is preliminary data.</text>
</comment>
<proteinExistence type="predicted"/>
<reference evidence="1" key="2">
    <citation type="submission" date="2023-02" db="EMBL/GenBank/DDBJ databases">
        <authorList>
            <person name="Swenson N.G."/>
            <person name="Wegrzyn J.L."/>
            <person name="Mcevoy S.L."/>
        </authorList>
    </citation>
    <scope>NUCLEOTIDE SEQUENCE</scope>
    <source>
        <strain evidence="1">91603</strain>
        <tissue evidence="1">Leaf</tissue>
    </source>
</reference>
<reference evidence="1" key="1">
    <citation type="journal article" date="2022" name="Plant J.">
        <title>Strategies of tolerance reflected in two North American maple genomes.</title>
        <authorList>
            <person name="McEvoy S.L."/>
            <person name="Sezen U.U."/>
            <person name="Trouern-Trend A."/>
            <person name="McMahon S.M."/>
            <person name="Schaberg P.G."/>
            <person name="Yang J."/>
            <person name="Wegrzyn J.L."/>
            <person name="Swenson N.G."/>
        </authorList>
    </citation>
    <scope>NUCLEOTIDE SEQUENCE</scope>
    <source>
        <strain evidence="1">91603</strain>
    </source>
</reference>
<dbReference type="EMBL" id="JAJSOW010000101">
    <property type="protein sequence ID" value="KAI9181561.1"/>
    <property type="molecule type" value="Genomic_DNA"/>
</dbReference>
<sequence>MATDMDLLLNVCKLVLKGVEGFRPRQRILFRFLLIVVSLLRGKAAFGEVDFTAQMLRRVLRNMVGVARSIHDLVLRVDVVRDLCWGNDSPIVDSFFHRGVGFSSSSSVNVEG</sequence>
<evidence type="ECO:0000313" key="2">
    <source>
        <dbReference type="Proteomes" id="UP001064489"/>
    </source>
</evidence>
<dbReference type="AlphaFoldDB" id="A0AAD5IZQ8"/>
<organism evidence="1 2">
    <name type="scientific">Acer negundo</name>
    <name type="common">Box elder</name>
    <dbReference type="NCBI Taxonomy" id="4023"/>
    <lineage>
        <taxon>Eukaryota</taxon>
        <taxon>Viridiplantae</taxon>
        <taxon>Streptophyta</taxon>
        <taxon>Embryophyta</taxon>
        <taxon>Tracheophyta</taxon>
        <taxon>Spermatophyta</taxon>
        <taxon>Magnoliopsida</taxon>
        <taxon>eudicotyledons</taxon>
        <taxon>Gunneridae</taxon>
        <taxon>Pentapetalae</taxon>
        <taxon>rosids</taxon>
        <taxon>malvids</taxon>
        <taxon>Sapindales</taxon>
        <taxon>Sapindaceae</taxon>
        <taxon>Hippocastanoideae</taxon>
        <taxon>Acereae</taxon>
        <taxon>Acer</taxon>
    </lineage>
</organism>
<gene>
    <name evidence="1" type="ORF">LWI28_016193</name>
</gene>